<dbReference type="InterPro" id="IPR035447">
    <property type="entry name" value="DNA_topo_I_N_sf"/>
</dbReference>
<dbReference type="EC" id="5.6.2.1" evidence="3"/>
<dbReference type="InterPro" id="IPR014711">
    <property type="entry name" value="TopoI_cat_a-hlx-sub_euk"/>
</dbReference>
<dbReference type="RefSeq" id="WP_268609430.1">
    <property type="nucleotide sequence ID" value="NZ_CP113797.1"/>
</dbReference>
<dbReference type="PROSITE" id="PS52038">
    <property type="entry name" value="TOPO_IB_2"/>
    <property type="match status" value="1"/>
</dbReference>
<evidence type="ECO:0000256" key="7">
    <source>
        <dbReference type="SAM" id="MobiDB-lite"/>
    </source>
</evidence>
<dbReference type="InterPro" id="IPR011010">
    <property type="entry name" value="DNA_brk_join_enz"/>
</dbReference>
<feature type="domain" description="DNA topoisomerase I catalytic core eukaryotic-type" evidence="8">
    <location>
        <begin position="123"/>
        <end position="334"/>
    </location>
</feature>
<dbReference type="PRINTS" id="PR00416">
    <property type="entry name" value="EUTPISMRASEI"/>
</dbReference>
<dbReference type="Pfam" id="PF01028">
    <property type="entry name" value="Topoisom_I"/>
    <property type="match status" value="1"/>
</dbReference>
<dbReference type="Gene3D" id="3.90.15.10">
    <property type="entry name" value="Topoisomerase I, Chain A, domain 3"/>
    <property type="match status" value="1"/>
</dbReference>
<reference evidence="10" key="1">
    <citation type="submission" date="2022-12" db="EMBL/GenBank/DDBJ databases">
        <title>Polyphasic identification of a Novel Hot-Spring Cyanobacterium Ocullathermofonsia sinensis gen nov. sp. nov. and Genomic Insights on its Adaptations to the Thermal Habitat.</title>
        <authorList>
            <person name="Daroch M."/>
            <person name="Tang J."/>
            <person name="Jiang Y."/>
        </authorList>
    </citation>
    <scope>NUCLEOTIDE SEQUENCE</scope>
    <source>
        <strain evidence="10">PKUAC-SCTA174</strain>
    </source>
</reference>
<keyword evidence="5" id="KW-0238">DNA-binding</keyword>
<gene>
    <name evidence="10" type="ORF">OXH18_21070</name>
</gene>
<organism evidence="10 11">
    <name type="scientific">Thermocoleostomius sinensis A174</name>
    <dbReference type="NCBI Taxonomy" id="2016057"/>
    <lineage>
        <taxon>Bacteria</taxon>
        <taxon>Bacillati</taxon>
        <taxon>Cyanobacteriota</taxon>
        <taxon>Cyanophyceae</taxon>
        <taxon>Oculatellales</taxon>
        <taxon>Oculatellaceae</taxon>
        <taxon>Thermocoleostomius</taxon>
    </lineage>
</organism>
<dbReference type="GO" id="GO:0003677">
    <property type="term" value="F:DNA binding"/>
    <property type="evidence" value="ECO:0007669"/>
    <property type="project" value="UniProtKB-KW"/>
</dbReference>
<feature type="region of interest" description="Disordered" evidence="7">
    <location>
        <begin position="1"/>
        <end position="21"/>
    </location>
</feature>
<evidence type="ECO:0000313" key="11">
    <source>
        <dbReference type="Proteomes" id="UP001163152"/>
    </source>
</evidence>
<dbReference type="Proteomes" id="UP001163152">
    <property type="component" value="Chromosome"/>
</dbReference>
<feature type="domain" description="DNA topoisomerase IB N-terminal" evidence="9">
    <location>
        <begin position="62"/>
        <end position="109"/>
    </location>
</feature>
<evidence type="ECO:0000256" key="3">
    <source>
        <dbReference type="ARBA" id="ARBA00012891"/>
    </source>
</evidence>
<keyword evidence="11" id="KW-1185">Reference proteome</keyword>
<evidence type="ECO:0000256" key="2">
    <source>
        <dbReference type="ARBA" id="ARBA00006645"/>
    </source>
</evidence>
<evidence type="ECO:0000256" key="5">
    <source>
        <dbReference type="ARBA" id="ARBA00023125"/>
    </source>
</evidence>
<dbReference type="Pfam" id="PF21338">
    <property type="entry name" value="Top1B_N_bact"/>
    <property type="match status" value="1"/>
</dbReference>
<sequence>MRRKGYRPHKRQHRHRGRQTRLHQHIRSVIVSDPVEAAKAAGLRYVTDDKPGIQRQRRGKSFIYIDVNGKRIRDPEEIQRINALAIPPAYRDVWICPLPNGHLQATGRDAKGRKQYRYHPLWRTVRDQTKFTRLLIFSQSLPTIRQQLAQDLALRGLPKRKVLAAVVQIMELTRIRVGNEEYARTNQSYGLTTLQDDHVAISGSTIRFSFRGKSGVEHDMKLTDRRLARIVKQCQEIPGQDLFQYVDEDGSYQTIGSADVNEYLREMTGEDFTAKDFRTWAGTVLVASHLMQVGSFTSQTAAKKNITQAIKAVAAHLGNRPATCRKYYVHPAILDCYLNETLHQIMEVHLQTNVQEMHGLRPEELAVVAVLEQRLMHEQLSLQEQKVAS</sequence>
<protein>
    <recommendedName>
        <fullName evidence="3">DNA topoisomerase</fullName>
        <ecNumber evidence="3">5.6.2.1</ecNumber>
    </recommendedName>
</protein>
<name>A0A9E8ZJH6_9CYAN</name>
<dbReference type="EMBL" id="CP113797">
    <property type="protein sequence ID" value="WAL59636.1"/>
    <property type="molecule type" value="Genomic_DNA"/>
</dbReference>
<dbReference type="Gene3D" id="3.30.66.10">
    <property type="entry name" value="DNA topoisomerase I domain"/>
    <property type="match status" value="1"/>
</dbReference>
<dbReference type="InterPro" id="IPR001631">
    <property type="entry name" value="TopoI"/>
</dbReference>
<evidence type="ECO:0000259" key="9">
    <source>
        <dbReference type="Pfam" id="PF21338"/>
    </source>
</evidence>
<keyword evidence="6" id="KW-0413">Isomerase</keyword>
<evidence type="ECO:0000259" key="8">
    <source>
        <dbReference type="Pfam" id="PF01028"/>
    </source>
</evidence>
<dbReference type="GO" id="GO:0003917">
    <property type="term" value="F:DNA topoisomerase type I (single strand cut, ATP-independent) activity"/>
    <property type="evidence" value="ECO:0007669"/>
    <property type="project" value="UniProtKB-EC"/>
</dbReference>
<evidence type="ECO:0000256" key="4">
    <source>
        <dbReference type="ARBA" id="ARBA00023029"/>
    </source>
</evidence>
<dbReference type="KEGG" id="tsin:OXH18_21070"/>
<dbReference type="SUPFAM" id="SSF56349">
    <property type="entry name" value="DNA breaking-rejoining enzymes"/>
    <property type="match status" value="1"/>
</dbReference>
<keyword evidence="4" id="KW-0799">Topoisomerase</keyword>
<dbReference type="Gene3D" id="1.10.132.120">
    <property type="match status" value="1"/>
</dbReference>
<comment type="similarity">
    <text evidence="2">Belongs to the type IB topoisomerase family.</text>
</comment>
<dbReference type="SUPFAM" id="SSF55869">
    <property type="entry name" value="DNA topoisomerase I domain"/>
    <property type="match status" value="1"/>
</dbReference>
<dbReference type="InterPro" id="IPR013500">
    <property type="entry name" value="TopoI_cat_euk"/>
</dbReference>
<dbReference type="AlphaFoldDB" id="A0A9E8ZJH6"/>
<evidence type="ECO:0000256" key="6">
    <source>
        <dbReference type="ARBA" id="ARBA00023235"/>
    </source>
</evidence>
<proteinExistence type="inferred from homology"/>
<accession>A0A9E8ZJH6</accession>
<evidence type="ECO:0000256" key="1">
    <source>
        <dbReference type="ARBA" id="ARBA00000213"/>
    </source>
</evidence>
<dbReference type="InterPro" id="IPR049331">
    <property type="entry name" value="Top1B_N_bact"/>
</dbReference>
<comment type="catalytic activity">
    <reaction evidence="1">
        <text>ATP-independent breakage of single-stranded DNA, followed by passage and rejoining.</text>
        <dbReference type="EC" id="5.6.2.1"/>
    </reaction>
</comment>
<dbReference type="GO" id="GO:0006265">
    <property type="term" value="P:DNA topological change"/>
    <property type="evidence" value="ECO:0007669"/>
    <property type="project" value="InterPro"/>
</dbReference>
<evidence type="ECO:0000313" key="10">
    <source>
        <dbReference type="EMBL" id="WAL59636.1"/>
    </source>
</evidence>